<dbReference type="STRING" id="42514.ENSPNAP00000012535"/>
<name>A0A3B4CMG7_PYGNA</name>
<evidence type="ECO:0000313" key="5">
    <source>
        <dbReference type="Ensembl" id="ENSPNAP00000012535.2"/>
    </source>
</evidence>
<reference evidence="5" key="2">
    <citation type="submission" date="2025-08" db="UniProtKB">
        <authorList>
            <consortium name="Ensembl"/>
        </authorList>
    </citation>
    <scope>IDENTIFICATION</scope>
</reference>
<proteinExistence type="predicted"/>
<organism evidence="5 6">
    <name type="scientific">Pygocentrus nattereri</name>
    <name type="common">Red-bellied piranha</name>
    <dbReference type="NCBI Taxonomy" id="42514"/>
    <lineage>
        <taxon>Eukaryota</taxon>
        <taxon>Metazoa</taxon>
        <taxon>Chordata</taxon>
        <taxon>Craniata</taxon>
        <taxon>Vertebrata</taxon>
        <taxon>Euteleostomi</taxon>
        <taxon>Actinopterygii</taxon>
        <taxon>Neopterygii</taxon>
        <taxon>Teleostei</taxon>
        <taxon>Ostariophysi</taxon>
        <taxon>Characiformes</taxon>
        <taxon>Characoidei</taxon>
        <taxon>Pygocentrus</taxon>
    </lineage>
</organism>
<accession>A0A3B4CMG7</accession>
<feature type="binding site" evidence="3">
    <location>
        <begin position="17"/>
        <end position="24"/>
    </location>
    <ligand>
        <name>GTP</name>
        <dbReference type="ChEBI" id="CHEBI:37565"/>
    </ligand>
</feature>
<keyword evidence="6" id="KW-1185">Reference proteome</keyword>
<dbReference type="InterPro" id="IPR027417">
    <property type="entry name" value="P-loop_NTPase"/>
</dbReference>
<dbReference type="Pfam" id="PF00025">
    <property type="entry name" value="Arf"/>
    <property type="match status" value="1"/>
</dbReference>
<feature type="binding site" evidence="4">
    <location>
        <position position="41"/>
    </location>
    <ligand>
        <name>Mg(2+)</name>
        <dbReference type="ChEBI" id="CHEBI:18420"/>
    </ligand>
</feature>
<evidence type="ECO:0000256" key="3">
    <source>
        <dbReference type="PIRSR" id="PIRSR606689-1"/>
    </source>
</evidence>
<sequence length="56" mass="6191">MGLKGSKLPEARVLLLGLDGAGKSTLLYKLKYNERFQTVPTVGFNVEMFDAKSDSR</sequence>
<feature type="binding site" evidence="4">
    <location>
        <position position="24"/>
    </location>
    <ligand>
        <name>Mg(2+)</name>
        <dbReference type="ChEBI" id="CHEBI:18420"/>
    </ligand>
</feature>
<evidence type="ECO:0000256" key="2">
    <source>
        <dbReference type="ARBA" id="ARBA00023134"/>
    </source>
</evidence>
<evidence type="ECO:0000256" key="1">
    <source>
        <dbReference type="ARBA" id="ARBA00022741"/>
    </source>
</evidence>
<dbReference type="Ensembl" id="ENSPNAT00000036553.2">
    <property type="protein sequence ID" value="ENSPNAP00000012535.2"/>
    <property type="gene ID" value="ENSPNAG00000018301.2"/>
</dbReference>
<dbReference type="GO" id="GO:0005525">
    <property type="term" value="F:GTP binding"/>
    <property type="evidence" value="ECO:0007669"/>
    <property type="project" value="UniProtKB-KW"/>
</dbReference>
<evidence type="ECO:0008006" key="7">
    <source>
        <dbReference type="Google" id="ProtNLM"/>
    </source>
</evidence>
<dbReference type="InterPro" id="IPR024156">
    <property type="entry name" value="Small_GTPase_ARF"/>
</dbReference>
<dbReference type="InterPro" id="IPR006689">
    <property type="entry name" value="Small_GTPase_ARF/SAR"/>
</dbReference>
<dbReference type="GO" id="GO:0003924">
    <property type="term" value="F:GTPase activity"/>
    <property type="evidence" value="ECO:0007669"/>
    <property type="project" value="InterPro"/>
</dbReference>
<reference evidence="5" key="3">
    <citation type="submission" date="2025-09" db="UniProtKB">
        <authorList>
            <consortium name="Ensembl"/>
        </authorList>
    </citation>
    <scope>IDENTIFICATION</scope>
</reference>
<dbReference type="OMA" id="VEINAMF"/>
<keyword evidence="2 3" id="KW-0342">GTP-binding</keyword>
<dbReference type="GO" id="GO:0046872">
    <property type="term" value="F:metal ion binding"/>
    <property type="evidence" value="ECO:0007669"/>
    <property type="project" value="UniProtKB-KW"/>
</dbReference>
<dbReference type="GeneTree" id="ENSGT00940000176999"/>
<dbReference type="SUPFAM" id="SSF52540">
    <property type="entry name" value="P-loop containing nucleoside triphosphate hydrolases"/>
    <property type="match status" value="1"/>
</dbReference>
<evidence type="ECO:0000256" key="4">
    <source>
        <dbReference type="PIRSR" id="PIRSR606689-2"/>
    </source>
</evidence>
<evidence type="ECO:0000313" key="6">
    <source>
        <dbReference type="Proteomes" id="UP001501920"/>
    </source>
</evidence>
<dbReference type="Gene3D" id="3.40.50.300">
    <property type="entry name" value="P-loop containing nucleotide triphosphate hydrolases"/>
    <property type="match status" value="1"/>
</dbReference>
<keyword evidence="4" id="KW-0460">Magnesium</keyword>
<dbReference type="PANTHER" id="PTHR11711">
    <property type="entry name" value="ADP RIBOSYLATION FACTOR-RELATED"/>
    <property type="match status" value="1"/>
</dbReference>
<reference evidence="5 6" key="1">
    <citation type="submission" date="2020-10" db="EMBL/GenBank/DDBJ databases">
        <title>Pygocentrus nattereri (red-bellied piranha) genome, fPygNat1, primary haplotype.</title>
        <authorList>
            <person name="Myers G."/>
            <person name="Meyer A."/>
            <person name="Karagic N."/>
            <person name="Pippel M."/>
            <person name="Winkler S."/>
            <person name="Tracey A."/>
            <person name="Wood J."/>
            <person name="Formenti G."/>
            <person name="Howe K."/>
            <person name="Fedrigo O."/>
            <person name="Jarvis E.D."/>
        </authorList>
    </citation>
    <scope>NUCLEOTIDE SEQUENCE [LARGE SCALE GENOMIC DNA]</scope>
</reference>
<dbReference type="AlphaFoldDB" id="A0A3B4CMG7"/>
<keyword evidence="4" id="KW-0479">Metal-binding</keyword>
<dbReference type="Proteomes" id="UP001501920">
    <property type="component" value="Chromosome 2"/>
</dbReference>
<protein>
    <recommendedName>
        <fullName evidence="7">ADP-ribosylation factor-like 14</fullName>
    </recommendedName>
</protein>
<keyword evidence="1 3" id="KW-0547">Nucleotide-binding</keyword>